<dbReference type="eggNOG" id="ENOG5033AYD">
    <property type="taxonomic scope" value="Bacteria"/>
</dbReference>
<accession>A0A075R7B3</accession>
<protein>
    <recommendedName>
        <fullName evidence="3">Group-specific protein</fullName>
    </recommendedName>
</protein>
<keyword evidence="2" id="KW-1185">Reference proteome</keyword>
<name>A0A075R7B3_BRELA</name>
<dbReference type="HOGENOM" id="CLU_186638_0_0_9"/>
<evidence type="ECO:0000313" key="2">
    <source>
        <dbReference type="Proteomes" id="UP000005850"/>
    </source>
</evidence>
<evidence type="ECO:0000313" key="1">
    <source>
        <dbReference type="EMBL" id="AIG27088.1"/>
    </source>
</evidence>
<dbReference type="Proteomes" id="UP000005850">
    <property type="component" value="Chromosome"/>
</dbReference>
<dbReference type="EMBL" id="CP007806">
    <property type="protein sequence ID" value="AIG27088.1"/>
    <property type="molecule type" value="Genomic_DNA"/>
</dbReference>
<dbReference type="AlphaFoldDB" id="A0A075R7B3"/>
<gene>
    <name evidence="1" type="ORF">BRLA_c027690</name>
</gene>
<proteinExistence type="predicted"/>
<dbReference type="RefSeq" id="WP_003336071.1">
    <property type="nucleotide sequence ID" value="NZ_CP007806.1"/>
</dbReference>
<sequence length="77" mass="8859">MGECKLDHSQADVLQKWADQQTFLPKALAEQIHVFLQKELPQSTLNGLFHALKKYDLAEESEREARNKKLLDLISLP</sequence>
<organism evidence="1 2">
    <name type="scientific">Brevibacillus laterosporus LMG 15441</name>
    <dbReference type="NCBI Taxonomy" id="1042163"/>
    <lineage>
        <taxon>Bacteria</taxon>
        <taxon>Bacillati</taxon>
        <taxon>Bacillota</taxon>
        <taxon>Bacilli</taxon>
        <taxon>Bacillales</taxon>
        <taxon>Paenibacillaceae</taxon>
        <taxon>Brevibacillus</taxon>
    </lineage>
</organism>
<evidence type="ECO:0008006" key="3">
    <source>
        <dbReference type="Google" id="ProtNLM"/>
    </source>
</evidence>
<reference evidence="1 2" key="1">
    <citation type="journal article" date="2011" name="J. Bacteriol.">
        <title>Genome sequence of Brevibacillus laterosporus LMG 15441, a pathogen of invertebrates.</title>
        <authorList>
            <person name="Djukic M."/>
            <person name="Poehlein A."/>
            <person name="Thurmer A."/>
            <person name="Daniel R."/>
        </authorList>
    </citation>
    <scope>NUCLEOTIDE SEQUENCE [LARGE SCALE GENOMIC DNA]</scope>
    <source>
        <strain evidence="1 2">LMG 15441</strain>
    </source>
</reference>
<dbReference type="KEGG" id="blr:BRLA_c027690"/>